<evidence type="ECO:0000256" key="1">
    <source>
        <dbReference type="SAM" id="MobiDB-lite"/>
    </source>
</evidence>
<evidence type="ECO:0000313" key="4">
    <source>
        <dbReference type="Proteomes" id="UP000242886"/>
    </source>
</evidence>
<reference evidence="3" key="1">
    <citation type="submission" date="2017-03" db="EMBL/GenBank/DDBJ databases">
        <authorList>
            <consortium name="AG Boll"/>
        </authorList>
    </citation>
    <scope>NUCLEOTIDE SEQUENCE [LARGE SCALE GENOMIC DNA]</scope>
    <source>
        <strain evidence="3">Chol</strain>
    </source>
</reference>
<organism evidence="3 4">
    <name type="scientific">Sterolibacterium denitrificans</name>
    <dbReference type="NCBI Taxonomy" id="157592"/>
    <lineage>
        <taxon>Bacteria</taxon>
        <taxon>Pseudomonadati</taxon>
        <taxon>Pseudomonadota</taxon>
        <taxon>Betaproteobacteria</taxon>
        <taxon>Nitrosomonadales</taxon>
        <taxon>Sterolibacteriaceae</taxon>
        <taxon>Sterolibacterium</taxon>
    </lineage>
</organism>
<geneLocation type="plasmid" evidence="3 4">
    <name>SDENCHOLpa</name>
</geneLocation>
<feature type="compositionally biased region" description="Basic and acidic residues" evidence="1">
    <location>
        <begin position="512"/>
        <end position="533"/>
    </location>
</feature>
<dbReference type="InterPro" id="IPR040677">
    <property type="entry name" value="LPD7"/>
</dbReference>
<keyword evidence="4" id="KW-1185">Reference proteome</keyword>
<name>A0A7Z7HTH7_9PROT</name>
<gene>
    <name evidence="3" type="ORF">SDENCHOL_PA20018</name>
</gene>
<evidence type="ECO:0000259" key="2">
    <source>
        <dbReference type="Pfam" id="PF18821"/>
    </source>
</evidence>
<evidence type="ECO:0000313" key="3">
    <source>
        <dbReference type="EMBL" id="SMB33189.1"/>
    </source>
</evidence>
<protein>
    <recommendedName>
        <fullName evidence="2">Large polyvalent protein-associated domain-containing protein</fullName>
    </recommendedName>
</protein>
<feature type="region of interest" description="Disordered" evidence="1">
    <location>
        <begin position="340"/>
        <end position="391"/>
    </location>
</feature>
<feature type="region of interest" description="Disordered" evidence="1">
    <location>
        <begin position="213"/>
        <end position="246"/>
    </location>
</feature>
<feature type="compositionally biased region" description="Basic and acidic residues" evidence="1">
    <location>
        <begin position="45"/>
        <end position="80"/>
    </location>
</feature>
<feature type="compositionally biased region" description="Basic and acidic residues" evidence="1">
    <location>
        <begin position="540"/>
        <end position="567"/>
    </location>
</feature>
<dbReference type="EMBL" id="LT837804">
    <property type="protein sequence ID" value="SMB33189.1"/>
    <property type="molecule type" value="Genomic_DNA"/>
</dbReference>
<keyword evidence="3" id="KW-0614">Plasmid</keyword>
<feature type="region of interest" description="Disordered" evidence="1">
    <location>
        <begin position="488"/>
        <end position="587"/>
    </location>
</feature>
<dbReference type="AlphaFoldDB" id="A0A7Z7HTH7"/>
<feature type="domain" description="Large polyvalent protein-associated" evidence="2">
    <location>
        <begin position="411"/>
        <end position="504"/>
    </location>
</feature>
<feature type="region of interest" description="Disordered" evidence="1">
    <location>
        <begin position="45"/>
        <end position="102"/>
    </location>
</feature>
<accession>A0A7Z7HTH7</accession>
<dbReference type="Pfam" id="PF18821">
    <property type="entry name" value="LPD7"/>
    <property type="match status" value="1"/>
</dbReference>
<feature type="compositionally biased region" description="Polar residues" evidence="1">
    <location>
        <begin position="82"/>
        <end position="93"/>
    </location>
</feature>
<dbReference type="Proteomes" id="UP000242886">
    <property type="component" value="Plasmid SDENCHOLpa"/>
</dbReference>
<sequence length="635" mass="70186">MDANNQSQGGKELAERIQAVRGEPAHRYELQDPFAETTYRFHTSEAAKAKAEEMGATRFQHRDADGTVKQVDKVDGEWYVRNETTPPWNSQQPPAAADKPLASVQAEIDRDALRAIEIRAEQRAAVGQGLDADTDREMATADAHAFRRIEDKGLQESAAVEMANNAREYPNYKEGLDKAIPGYPGTAEKVYALDAAHDEKIAAKEERKQAEFEAMKDEQRERAAAWTPEEAARQAQQDAAAFREEADKSERFYKASDMTANADANPHYREALDREAPEVSKDVAAEVESNKTVVINPAVQQAGAEASPGKDVEVEPLTISQADLDRVAAMRARDTAQAREALGMNTVEPNIEKEQQQLSEAQDAQRAAWLKKAEADAPKPQAGKAPGDNKVESDEIFTATQTEVKPAVPPDVEKQYLHVGNKFYHPKNTDLVAFEDKGNKLETKSNSEAIAESMVRIAEARGWDEIKVSGSETFRKEVWLEAAARGMHVKGYSPSEQDKAELAKRTSQTEANKVEKGTTQFRARETDEAKESKAQQPEQAKPESPNKRMAESFAKDSPEEAAKKHPELAGAAAAVASMEKKAEADGLNPQQRAIVMARVRQNVVNSIERGQIPEVKVKEEIEVKREVTAEKEHAR</sequence>
<feature type="compositionally biased region" description="Basic and acidic residues" evidence="1">
    <location>
        <begin position="213"/>
        <end position="223"/>
    </location>
</feature>
<dbReference type="RefSeq" id="WP_154717487.1">
    <property type="nucleotide sequence ID" value="NZ_LT837804.1"/>
</dbReference>
<proteinExistence type="predicted"/>